<dbReference type="GO" id="GO:0008168">
    <property type="term" value="F:methyltransferase activity"/>
    <property type="evidence" value="ECO:0007669"/>
    <property type="project" value="UniProtKB-KW"/>
</dbReference>
<evidence type="ECO:0000256" key="1">
    <source>
        <dbReference type="ARBA" id="ARBA00022679"/>
    </source>
</evidence>
<keyword evidence="3" id="KW-0489">Methyltransferase</keyword>
<gene>
    <name evidence="3" type="ORF">BECKLFY1418C_GA0070996_10279</name>
</gene>
<name>A0A450WIQ5_9GAMM</name>
<dbReference type="PANTHER" id="PTHR43861:SF3">
    <property type="entry name" value="PUTATIVE (AFU_ORTHOLOGUE AFUA_2G14390)-RELATED"/>
    <property type="match status" value="1"/>
</dbReference>
<dbReference type="InterPro" id="IPR029063">
    <property type="entry name" value="SAM-dependent_MTases_sf"/>
</dbReference>
<dbReference type="SUPFAM" id="SSF53335">
    <property type="entry name" value="S-adenosyl-L-methionine-dependent methyltransferases"/>
    <property type="match status" value="1"/>
</dbReference>
<dbReference type="GO" id="GO:0032259">
    <property type="term" value="P:methylation"/>
    <property type="evidence" value="ECO:0007669"/>
    <property type="project" value="UniProtKB-KW"/>
</dbReference>
<accession>A0A450WIQ5</accession>
<dbReference type="InterPro" id="IPR041698">
    <property type="entry name" value="Methyltransf_25"/>
</dbReference>
<feature type="domain" description="Methyltransferase" evidence="2">
    <location>
        <begin position="30"/>
        <end position="119"/>
    </location>
</feature>
<dbReference type="Pfam" id="PF13649">
    <property type="entry name" value="Methyltransf_25"/>
    <property type="match status" value="1"/>
</dbReference>
<dbReference type="EMBL" id="CAADFN010000027">
    <property type="protein sequence ID" value="VFK16906.1"/>
    <property type="molecule type" value="Genomic_DNA"/>
</dbReference>
<sequence>MPTIGSRRSRRLSGDAILKQHVSFYERMHVMDFGAGTGLISAAIAPLVGKITALDTSGAMLEKLVAKPALRGKVKTVCRDITDTPLGIRFDGIVSAMAMYHVQDTHRLIRVFAEHAKPGAVIALADLDKEDGSFHPEGTQGVFHHGFDRAEFGAMLEEHGFGGCSFHHRAFHPPGGERVSGIFVCRHKELN</sequence>
<evidence type="ECO:0000259" key="2">
    <source>
        <dbReference type="Pfam" id="PF13649"/>
    </source>
</evidence>
<keyword evidence="1 3" id="KW-0808">Transferase</keyword>
<dbReference type="AlphaFoldDB" id="A0A450WIQ5"/>
<organism evidence="3">
    <name type="scientific">Candidatus Kentrum sp. LFY</name>
    <dbReference type="NCBI Taxonomy" id="2126342"/>
    <lineage>
        <taxon>Bacteria</taxon>
        <taxon>Pseudomonadati</taxon>
        <taxon>Pseudomonadota</taxon>
        <taxon>Gammaproteobacteria</taxon>
        <taxon>Candidatus Kentrum</taxon>
    </lineage>
</organism>
<evidence type="ECO:0000313" key="3">
    <source>
        <dbReference type="EMBL" id="VFK16906.1"/>
    </source>
</evidence>
<dbReference type="PANTHER" id="PTHR43861">
    <property type="entry name" value="TRANS-ACONITATE 2-METHYLTRANSFERASE-RELATED"/>
    <property type="match status" value="1"/>
</dbReference>
<protein>
    <submittedName>
        <fullName evidence="3">Methyltransferase domain-containing protein</fullName>
    </submittedName>
</protein>
<dbReference type="Gene3D" id="3.40.50.150">
    <property type="entry name" value="Vaccinia Virus protein VP39"/>
    <property type="match status" value="1"/>
</dbReference>
<dbReference type="CDD" id="cd02440">
    <property type="entry name" value="AdoMet_MTases"/>
    <property type="match status" value="1"/>
</dbReference>
<proteinExistence type="predicted"/>
<reference evidence="3" key="1">
    <citation type="submission" date="2019-02" db="EMBL/GenBank/DDBJ databases">
        <authorList>
            <person name="Gruber-Vodicka R. H."/>
            <person name="Seah K. B. B."/>
        </authorList>
    </citation>
    <scope>NUCLEOTIDE SEQUENCE</scope>
    <source>
        <strain evidence="3">BECK_BY7</strain>
    </source>
</reference>